<evidence type="ECO:0000259" key="10">
    <source>
        <dbReference type="PROSITE" id="PS50994"/>
    </source>
</evidence>
<dbReference type="Gene3D" id="1.10.340.70">
    <property type="match status" value="1"/>
</dbReference>
<dbReference type="Pfam" id="PF00078">
    <property type="entry name" value="RVT_1"/>
    <property type="match status" value="1"/>
</dbReference>
<dbReference type="FunFam" id="1.10.340.70:FF:000001">
    <property type="entry name" value="Retrovirus-related Pol polyprotein from transposon gypsy-like Protein"/>
    <property type="match status" value="1"/>
</dbReference>
<dbReference type="CDD" id="cd09274">
    <property type="entry name" value="RNase_HI_RT_Ty3"/>
    <property type="match status" value="1"/>
</dbReference>
<keyword evidence="5" id="KW-0255">Endonuclease</keyword>
<dbReference type="PANTHER" id="PTHR37984">
    <property type="entry name" value="PROTEIN CBG26694"/>
    <property type="match status" value="1"/>
</dbReference>
<dbReference type="PROSITE" id="PS50994">
    <property type="entry name" value="INTEGRASE"/>
    <property type="match status" value="1"/>
</dbReference>
<feature type="compositionally biased region" description="Gly residues" evidence="8">
    <location>
        <begin position="301"/>
        <end position="323"/>
    </location>
</feature>
<evidence type="ECO:0000313" key="11">
    <source>
        <dbReference type="EMBL" id="KAI3434824.1"/>
    </source>
</evidence>
<organism evidence="11 12">
    <name type="scientific">Chlorella vulgaris</name>
    <name type="common">Green alga</name>
    <dbReference type="NCBI Taxonomy" id="3077"/>
    <lineage>
        <taxon>Eukaryota</taxon>
        <taxon>Viridiplantae</taxon>
        <taxon>Chlorophyta</taxon>
        <taxon>core chlorophytes</taxon>
        <taxon>Trebouxiophyceae</taxon>
        <taxon>Chlorellales</taxon>
        <taxon>Chlorellaceae</taxon>
        <taxon>Chlorella clade</taxon>
        <taxon>Chlorella</taxon>
    </lineage>
</organism>
<evidence type="ECO:0000313" key="12">
    <source>
        <dbReference type="Proteomes" id="UP001055712"/>
    </source>
</evidence>
<keyword evidence="2" id="KW-0808">Transferase</keyword>
<evidence type="ECO:0000256" key="2">
    <source>
        <dbReference type="ARBA" id="ARBA00022679"/>
    </source>
</evidence>
<dbReference type="PANTHER" id="PTHR37984:SF5">
    <property type="entry name" value="PROTEIN NYNRIN-LIKE"/>
    <property type="match status" value="1"/>
</dbReference>
<dbReference type="InterPro" id="IPR041588">
    <property type="entry name" value="Integrase_H2C2"/>
</dbReference>
<dbReference type="CDD" id="cd01647">
    <property type="entry name" value="RT_LTR"/>
    <property type="match status" value="1"/>
</dbReference>
<reference evidence="11" key="1">
    <citation type="journal article" date="2019" name="Plant J.">
        <title>Chlorella vulgaris genome assembly and annotation reveals the molecular basis for metabolic acclimation to high light conditions.</title>
        <authorList>
            <person name="Cecchin M."/>
            <person name="Marcolungo L."/>
            <person name="Rossato M."/>
            <person name="Girolomoni L."/>
            <person name="Cosentino E."/>
            <person name="Cuine S."/>
            <person name="Li-Beisson Y."/>
            <person name="Delledonne M."/>
            <person name="Ballottari M."/>
        </authorList>
    </citation>
    <scope>NUCLEOTIDE SEQUENCE</scope>
    <source>
        <strain evidence="11">211/11P</strain>
    </source>
</reference>
<evidence type="ECO:0000256" key="6">
    <source>
        <dbReference type="ARBA" id="ARBA00022801"/>
    </source>
</evidence>
<keyword evidence="12" id="KW-1185">Reference proteome</keyword>
<feature type="compositionally biased region" description="Low complexity" evidence="8">
    <location>
        <begin position="324"/>
        <end position="336"/>
    </location>
</feature>
<keyword evidence="6" id="KW-0378">Hydrolase</keyword>
<dbReference type="GO" id="GO:0015074">
    <property type="term" value="P:DNA integration"/>
    <property type="evidence" value="ECO:0007669"/>
    <property type="project" value="InterPro"/>
</dbReference>
<dbReference type="SUPFAM" id="SSF50630">
    <property type="entry name" value="Acid proteases"/>
    <property type="match status" value="1"/>
</dbReference>
<dbReference type="Proteomes" id="UP001055712">
    <property type="component" value="Unassembled WGS sequence"/>
</dbReference>
<dbReference type="FunFam" id="3.30.70.270:FF:000020">
    <property type="entry name" value="Transposon Tf2-6 polyprotein-like Protein"/>
    <property type="match status" value="1"/>
</dbReference>
<feature type="region of interest" description="Disordered" evidence="8">
    <location>
        <begin position="366"/>
        <end position="442"/>
    </location>
</feature>
<evidence type="ECO:0000256" key="1">
    <source>
        <dbReference type="ARBA" id="ARBA00012493"/>
    </source>
</evidence>
<dbReference type="InterPro" id="IPR041373">
    <property type="entry name" value="RT_RNaseH"/>
</dbReference>
<dbReference type="InterPro" id="IPR043502">
    <property type="entry name" value="DNA/RNA_pol_sf"/>
</dbReference>
<evidence type="ECO:0000256" key="5">
    <source>
        <dbReference type="ARBA" id="ARBA00022759"/>
    </source>
</evidence>
<feature type="domain" description="Integrase catalytic" evidence="10">
    <location>
        <begin position="1230"/>
        <end position="1395"/>
    </location>
</feature>
<dbReference type="GO" id="GO:0004519">
    <property type="term" value="F:endonuclease activity"/>
    <property type="evidence" value="ECO:0007669"/>
    <property type="project" value="UniProtKB-KW"/>
</dbReference>
<dbReference type="GO" id="GO:0003964">
    <property type="term" value="F:RNA-directed DNA polymerase activity"/>
    <property type="evidence" value="ECO:0007669"/>
    <property type="project" value="UniProtKB-KW"/>
</dbReference>
<dbReference type="EC" id="2.7.7.49" evidence="1"/>
<keyword evidence="7" id="KW-0695">RNA-directed DNA polymerase</keyword>
<dbReference type="InterPro" id="IPR000477">
    <property type="entry name" value="RT_dom"/>
</dbReference>
<dbReference type="InterPro" id="IPR021109">
    <property type="entry name" value="Peptidase_aspartic_dom_sf"/>
</dbReference>
<dbReference type="CDD" id="cd00303">
    <property type="entry name" value="retropepsin_like"/>
    <property type="match status" value="1"/>
</dbReference>
<dbReference type="Pfam" id="PF17921">
    <property type="entry name" value="Integrase_H2C2"/>
    <property type="match status" value="1"/>
</dbReference>
<dbReference type="Gene3D" id="3.30.70.270">
    <property type="match status" value="2"/>
</dbReference>
<feature type="domain" description="Reverse transcriptase" evidence="9">
    <location>
        <begin position="699"/>
        <end position="878"/>
    </location>
</feature>
<dbReference type="InterPro" id="IPR001584">
    <property type="entry name" value="Integrase_cat-core"/>
</dbReference>
<dbReference type="GO" id="GO:0016787">
    <property type="term" value="F:hydrolase activity"/>
    <property type="evidence" value="ECO:0007669"/>
    <property type="project" value="UniProtKB-KW"/>
</dbReference>
<dbReference type="OrthoDB" id="542221at2759"/>
<dbReference type="InterPro" id="IPR043128">
    <property type="entry name" value="Rev_trsase/Diguanyl_cyclase"/>
</dbReference>
<feature type="region of interest" description="Disordered" evidence="8">
    <location>
        <begin position="298"/>
        <end position="339"/>
    </location>
</feature>
<dbReference type="EMBL" id="SIDB01000003">
    <property type="protein sequence ID" value="KAI3434824.1"/>
    <property type="molecule type" value="Genomic_DNA"/>
</dbReference>
<name>A0A9D4TU36_CHLVU</name>
<dbReference type="SUPFAM" id="SSF53098">
    <property type="entry name" value="Ribonuclease H-like"/>
    <property type="match status" value="1"/>
</dbReference>
<dbReference type="Gene3D" id="2.40.70.10">
    <property type="entry name" value="Acid Proteases"/>
    <property type="match status" value="1"/>
</dbReference>
<feature type="compositionally biased region" description="Polar residues" evidence="8">
    <location>
        <begin position="366"/>
        <end position="377"/>
    </location>
</feature>
<evidence type="ECO:0000256" key="7">
    <source>
        <dbReference type="ARBA" id="ARBA00022918"/>
    </source>
</evidence>
<protein>
    <recommendedName>
        <fullName evidence="1">RNA-directed DNA polymerase</fullName>
        <ecNumber evidence="1">2.7.7.49</ecNumber>
    </recommendedName>
</protein>
<accession>A0A9D4TU36</accession>
<comment type="caution">
    <text evidence="11">The sequence shown here is derived from an EMBL/GenBank/DDBJ whole genome shotgun (WGS) entry which is preliminary data.</text>
</comment>
<evidence type="ECO:0000256" key="4">
    <source>
        <dbReference type="ARBA" id="ARBA00022722"/>
    </source>
</evidence>
<dbReference type="GO" id="GO:0003676">
    <property type="term" value="F:nucleic acid binding"/>
    <property type="evidence" value="ECO:0007669"/>
    <property type="project" value="InterPro"/>
</dbReference>
<dbReference type="Pfam" id="PF08284">
    <property type="entry name" value="RVP_2"/>
    <property type="match status" value="1"/>
</dbReference>
<dbReference type="FunFam" id="3.30.420.10:FF:000032">
    <property type="entry name" value="Retrovirus-related Pol polyprotein from transposon 297-like Protein"/>
    <property type="match status" value="1"/>
</dbReference>
<dbReference type="PROSITE" id="PS50878">
    <property type="entry name" value="RT_POL"/>
    <property type="match status" value="1"/>
</dbReference>
<dbReference type="Pfam" id="PF17917">
    <property type="entry name" value="RT_RNaseH"/>
    <property type="match status" value="1"/>
</dbReference>
<proteinExistence type="predicted"/>
<dbReference type="Gene3D" id="3.30.420.10">
    <property type="entry name" value="Ribonuclease H-like superfamily/Ribonuclease H"/>
    <property type="match status" value="1"/>
</dbReference>
<reference evidence="11" key="2">
    <citation type="submission" date="2020-11" db="EMBL/GenBank/DDBJ databases">
        <authorList>
            <person name="Cecchin M."/>
            <person name="Marcolungo L."/>
            <person name="Rossato M."/>
            <person name="Girolomoni L."/>
            <person name="Cosentino E."/>
            <person name="Cuine S."/>
            <person name="Li-Beisson Y."/>
            <person name="Delledonne M."/>
            <person name="Ballottari M."/>
        </authorList>
    </citation>
    <scope>NUCLEOTIDE SEQUENCE</scope>
    <source>
        <strain evidence="11">211/11P</strain>
        <tissue evidence="11">Whole cell</tissue>
    </source>
</reference>
<evidence type="ECO:0000259" key="9">
    <source>
        <dbReference type="PROSITE" id="PS50878"/>
    </source>
</evidence>
<dbReference type="SUPFAM" id="SSF56672">
    <property type="entry name" value="DNA/RNA polymerases"/>
    <property type="match status" value="1"/>
</dbReference>
<feature type="compositionally biased region" description="Polar residues" evidence="8">
    <location>
        <begin position="409"/>
        <end position="424"/>
    </location>
</feature>
<dbReference type="InterPro" id="IPR036397">
    <property type="entry name" value="RNaseH_sf"/>
</dbReference>
<dbReference type="InterPro" id="IPR012337">
    <property type="entry name" value="RNaseH-like_sf"/>
</dbReference>
<dbReference type="Gene3D" id="3.10.10.10">
    <property type="entry name" value="HIV Type 1 Reverse Transcriptase, subunit A, domain 1"/>
    <property type="match status" value="1"/>
</dbReference>
<keyword evidence="3" id="KW-0548">Nucleotidyltransferase</keyword>
<keyword evidence="4" id="KW-0540">Nuclease</keyword>
<evidence type="ECO:0000256" key="8">
    <source>
        <dbReference type="SAM" id="MobiDB-lite"/>
    </source>
</evidence>
<sequence>MAASQQEMQEVKGLLADLGTKIAQHLAGVDQRFELLEQCVSEVKALAAQIETVAGVADRAVTAAQSVAAAIPQETHIAPSAQHLRSALRLTAPKLSYDKATGALNRNLELWAADMKGYLDMNGITGDAAMAQAAVQGGTEGHVRDVCLLQRNSDPTFPTSWDALMGHLQSHFAEHDRTQAACRHLHTLAQKDDSARALETFVSRSKELHIQAGSQMGEPERFRWFMQGMRPNLRQTLRAAMASMDAAQGTKIPETFAVVSKMALDTAARQDVDRPRPSGRQDGHMPMEMAAAMMHQQGWAPRGGGSGNRTGSGRGRSAGGRPTGGRNRNPNPGKGTWTPNLSYAERRALLADGKCLCCKRQVTHTWQTTETRSQVSQRRGEASAPAAQGAESMKGLVIPEGDHPHRQQHGSASAETTETRSQMSPRRGEASAPAAQGAGSMRLTVRADTLPPDQVARMSKDVCFATLPAEHDLLLFKSTVCGAPCSTLIDSGASSQFISEDWVLRHGLRTQPSAAVRVAVPDGSEYVCDRVVEALIKLGSHRESVVFRVIPLASGFDAVLGAGWLRQHNPNIDWKLGLVEFRHQGRIVRLQRPPPPKLAELCGLLSSMQVRRAARKGCTLHLAVVRVVPEESDSVIDARARPLLQKYAGVFAKPSGLPPSVGVRHRIELEEGATPPSRPTYRMSPTELDELRKQLTELLEQGYIQPSKSPYGAPVLFVTKKDGSSRMCVDYRALNKQTVKNKYPLPRVDELLDRLAGAQVFSKLDLRAGYHQILIAPEDVSKTAFRTRYGSYEFLVMPFGLTNAPSTFQAYMNVVFGDLLDQYVVVYLDDILIFSSSLQEHERHLEEVLKRLQEHKLCAKESKCTFFTQRVDFLGHIVSPAGVEMDDKKISIVQEWPRPTDVHELRSFMGLANYFRRFVRRYTHIAAPLHALTSVRAVFQWEKQHQEAFEALKHALSSAPVVVPPSAALPYTVFTDASDRQCGAVLTQDHGQGPQVVAFESRSLKPAEDNYSTQDKEMLSIVHACSVWRHYLHGSAVEFVVNTDHASLQYFFTCKEPSRRHQRWAQRLGEFKFSIRYQPGKLNVVADALSRRPTRGTLAAMRTLAATTTVAVAPGLLQAVRDGYRDDAEAQAILEQLAQGRPTRFQLVDGLLYDALERLYVPSSGPLREQLLKEHHDVPVAGHQGRERTIELLKRFYYWPKLDQQVRQYVATCPTCQRTKGSNQKPIGLLRPLPVPAERWDQVTMDFIVGLPTTAAGFDAITVFVDKLSKMVHFVPGRKTDTAEIVAQQFFKHIYRHHGMPISIVSDRDARFVSKFWKQLFSLMGTALDMSTAYHPQTDGQTERVNRWLEDALRAFVNARQDNWDVRLVPLEFAYNDKQQAATGYSPFYLNYGQHPRTPAALLNERGVGQARYKNAAAFVVGLSKDLALARRNLERARAAMSRYADGSTRWFMYTG</sequence>
<dbReference type="InterPro" id="IPR050951">
    <property type="entry name" value="Retrovirus_Pol_polyprotein"/>
</dbReference>
<evidence type="ECO:0000256" key="3">
    <source>
        <dbReference type="ARBA" id="ARBA00022695"/>
    </source>
</evidence>
<gene>
    <name evidence="11" type="ORF">D9Q98_002880</name>
</gene>